<organism evidence="1">
    <name type="scientific">Psilocybe cubensis</name>
    <name type="common">Psychedelic mushroom</name>
    <name type="synonym">Stropharia cubensis</name>
    <dbReference type="NCBI Taxonomy" id="181762"/>
    <lineage>
        <taxon>Eukaryota</taxon>
        <taxon>Fungi</taxon>
        <taxon>Dikarya</taxon>
        <taxon>Basidiomycota</taxon>
        <taxon>Agaricomycotina</taxon>
        <taxon>Agaricomycetes</taxon>
        <taxon>Agaricomycetidae</taxon>
        <taxon>Agaricales</taxon>
        <taxon>Agaricineae</taxon>
        <taxon>Strophariaceae</taxon>
        <taxon>Psilocybe</taxon>
    </lineage>
</organism>
<comment type="caution">
    <text evidence="1">The sequence shown here is derived from an EMBL/GenBank/DDBJ whole genome shotgun (WGS) entry which is preliminary data.</text>
</comment>
<proteinExistence type="predicted"/>
<reference evidence="1" key="1">
    <citation type="submission" date="2021-02" db="EMBL/GenBank/DDBJ databases">
        <title>Psilocybe cubensis genome.</title>
        <authorList>
            <person name="Mckernan K.J."/>
            <person name="Crawford S."/>
            <person name="Trippe A."/>
            <person name="Kane L.T."/>
            <person name="Mclaughlin S."/>
        </authorList>
    </citation>
    <scope>NUCLEOTIDE SEQUENCE [LARGE SCALE GENOMIC DNA]</scope>
    <source>
        <strain evidence="1">MGC-MH-2018</strain>
    </source>
</reference>
<gene>
    <name evidence="1" type="ORF">JR316_011676</name>
</gene>
<sequence>MPVYHAESSVAVTVSGRIHRLPLEVLARMFKFYVGKDEQDNSFDPTYEVFPLGAVCKTWRYTAWTTPSLWTRLRFKFGSRTTESKVQLAMGWLMRSGVLPLDVYLSATESTETIILPLVDLVNRLLYRCRFLILSNLTYLAQSRFSPPSRSSILEILRIIPLTITSPLYLGPNVAPKDLCILGYYVNLLDINWGNLTTVEGLEVCLIDVFHVINMAPQLVSFRRVYVHMDSSLPPDGYKQITHSKLQNLMIESHEDSESEADVALDTFFRTVSLPSLIDCCTESQCYPFPSAAFCSFLSRSSCSIQELDIYTASIETDVLIEIAKASPNVRNFSLEFPPHTGVPEVHRRQSNLGPFYDALVQVSETTGSYVLFPHLQKFSICADAVFPWKNFPRICRRTNLKGICISVLKGYEDPDFFPSSWELFAELLELNEARNFDIKYGNRSLLEQAFHYLKSSGKEYSSDLVDRFAKTLTSFEDE</sequence>
<dbReference type="AlphaFoldDB" id="A0A8H7XKQ7"/>
<protein>
    <recommendedName>
        <fullName evidence="2">F-box domain-containing protein</fullName>
    </recommendedName>
</protein>
<dbReference type="SUPFAM" id="SSF81383">
    <property type="entry name" value="F-box domain"/>
    <property type="match status" value="1"/>
</dbReference>
<evidence type="ECO:0008006" key="2">
    <source>
        <dbReference type="Google" id="ProtNLM"/>
    </source>
</evidence>
<dbReference type="OrthoDB" id="2269034at2759"/>
<dbReference type="Gene3D" id="1.20.1280.50">
    <property type="match status" value="1"/>
</dbReference>
<accession>A0A8H7XKQ7</accession>
<name>A0A8H7XKQ7_PSICU</name>
<dbReference type="EMBL" id="JAFIQS010000015">
    <property type="protein sequence ID" value="KAG5163330.1"/>
    <property type="molecule type" value="Genomic_DNA"/>
</dbReference>
<dbReference type="InterPro" id="IPR036047">
    <property type="entry name" value="F-box-like_dom_sf"/>
</dbReference>
<evidence type="ECO:0000313" key="1">
    <source>
        <dbReference type="EMBL" id="KAG5163330.1"/>
    </source>
</evidence>